<evidence type="ECO:0000256" key="1">
    <source>
        <dbReference type="SAM" id="MobiDB-lite"/>
    </source>
</evidence>
<protein>
    <submittedName>
        <fullName evidence="2">Uncharacterized protein</fullName>
    </submittedName>
</protein>
<name>A0A164XWT6_9AGAM</name>
<proteinExistence type="predicted"/>
<evidence type="ECO:0000313" key="2">
    <source>
        <dbReference type="EMBL" id="KZS96369.1"/>
    </source>
</evidence>
<feature type="region of interest" description="Disordered" evidence="1">
    <location>
        <begin position="70"/>
        <end position="115"/>
    </location>
</feature>
<reference evidence="2 3" key="1">
    <citation type="journal article" date="2016" name="Mol. Biol. Evol.">
        <title>Comparative Genomics of Early-Diverging Mushroom-Forming Fungi Provides Insights into the Origins of Lignocellulose Decay Capabilities.</title>
        <authorList>
            <person name="Nagy L.G."/>
            <person name="Riley R."/>
            <person name="Tritt A."/>
            <person name="Adam C."/>
            <person name="Daum C."/>
            <person name="Floudas D."/>
            <person name="Sun H."/>
            <person name="Yadav J.S."/>
            <person name="Pangilinan J."/>
            <person name="Larsson K.H."/>
            <person name="Matsuura K."/>
            <person name="Barry K."/>
            <person name="Labutti K."/>
            <person name="Kuo R."/>
            <person name="Ohm R.A."/>
            <person name="Bhattacharya S.S."/>
            <person name="Shirouzu T."/>
            <person name="Yoshinaga Y."/>
            <person name="Martin F.M."/>
            <person name="Grigoriev I.V."/>
            <person name="Hibbett D.S."/>
        </authorList>
    </citation>
    <scope>NUCLEOTIDE SEQUENCE [LARGE SCALE GENOMIC DNA]</scope>
    <source>
        <strain evidence="2 3">HHB9708</strain>
    </source>
</reference>
<organism evidence="2 3">
    <name type="scientific">Sistotremastrum niveocremeum HHB9708</name>
    <dbReference type="NCBI Taxonomy" id="1314777"/>
    <lineage>
        <taxon>Eukaryota</taxon>
        <taxon>Fungi</taxon>
        <taxon>Dikarya</taxon>
        <taxon>Basidiomycota</taxon>
        <taxon>Agaricomycotina</taxon>
        <taxon>Agaricomycetes</taxon>
        <taxon>Sistotremastrales</taxon>
        <taxon>Sistotremastraceae</taxon>
        <taxon>Sertulicium</taxon>
        <taxon>Sertulicium niveocremeum</taxon>
    </lineage>
</organism>
<accession>A0A164XWT6</accession>
<sequence>MSPDAIKHCSRYISLLLFSSVEKSNISSRCPACTSVWSVVHTSGRMRPTVHVLSLLRLVSIVPAMNYPLNPPYGSQTPENPESRRTAPSFDPDERYPSAAGNAMPPSVYPHRRSPHPGDWRPEMNPTFYPLSLPTVHPGYDDHPSEHYDPIPGGSGAQIQAFFEPNDHMPHSSRLATIYSAAEVAPSPSINTHRSSAQIESERKAKKKLTDAWKRLMGVLIRRYPKTPRTQADVLTFTADIFEELHAELCTARRESRALRDRLGLP</sequence>
<gene>
    <name evidence="2" type="ORF">SISNIDRAFT_482944</name>
</gene>
<dbReference type="AlphaFoldDB" id="A0A164XWT6"/>
<keyword evidence="3" id="KW-1185">Reference proteome</keyword>
<evidence type="ECO:0000313" key="3">
    <source>
        <dbReference type="Proteomes" id="UP000076722"/>
    </source>
</evidence>
<dbReference type="Proteomes" id="UP000076722">
    <property type="component" value="Unassembled WGS sequence"/>
</dbReference>
<dbReference type="EMBL" id="KV419399">
    <property type="protein sequence ID" value="KZS96369.1"/>
    <property type="molecule type" value="Genomic_DNA"/>
</dbReference>